<feature type="compositionally biased region" description="Polar residues" evidence="1">
    <location>
        <begin position="44"/>
        <end position="68"/>
    </location>
</feature>
<keyword evidence="4" id="KW-1185">Reference proteome</keyword>
<feature type="compositionally biased region" description="Polar residues" evidence="1">
    <location>
        <begin position="344"/>
        <end position="353"/>
    </location>
</feature>
<dbReference type="InParanoid" id="G0V5N3"/>
<evidence type="ECO:0000256" key="2">
    <source>
        <dbReference type="SAM" id="Phobius"/>
    </source>
</evidence>
<protein>
    <submittedName>
        <fullName evidence="3">Uncharacterized protein</fullName>
    </submittedName>
</protein>
<feature type="region of interest" description="Disordered" evidence="1">
    <location>
        <begin position="1"/>
        <end position="68"/>
    </location>
</feature>
<dbReference type="GeneID" id="96900260"/>
<dbReference type="Proteomes" id="UP000001640">
    <property type="component" value="Chromosome 1"/>
</dbReference>
<feature type="compositionally biased region" description="Low complexity" evidence="1">
    <location>
        <begin position="254"/>
        <end position="272"/>
    </location>
</feature>
<sequence length="528" mass="57797">MSQPPMPKSPNGSSSKNSKMGSSSGLAKRPSFNKTDSLFIEGSPPSNLESSQSTHSPASNNTRNSHSPYNIYIDDSRFSNRSISVNDLNSIIDSLSEDTDTDSSLSSDDHSKLLKTAKNDNFINSHSSRTSIIRHSSPPVMEKMFSAEPFAPNLRGKSSIGTISTSMLLNTNESDPISGGSKNLSTSSPLPCEENASTDKKEIHEPDSADLPIPASQSSSFQQYDDTIEPAIEEAVKLLKREASQKRKNVNYITPKTTNTHSSSTSTSTTASFIPQNYKIPQKALHSSSHQSSKRPPSSSLLSNRIVPSPKADKRHSNVPLSHVHIIDNSSPSTIQTTSTVVNPEGRVSSNSLPNPIIPNDTNNTNKTPAKKISSAQLELAIETINQYRAGKGIDLEKQQNGAYYRDEDMPQSPIQHIDTESIHSFDSQNGGFWSIFSLTRIISIVIICLLIPPFFFMIALGEKGGVSNYRIMRMIMNTEHRLGLYKGFIWDVDVNWFRMLCLLVGTVEILCIFAGIAVGFGVGLTRE</sequence>
<name>G0V5N3_NAUCA</name>
<organism evidence="3 4">
    <name type="scientific">Naumovozyma castellii</name>
    <name type="common">Yeast</name>
    <name type="synonym">Saccharomyces castellii</name>
    <dbReference type="NCBI Taxonomy" id="27288"/>
    <lineage>
        <taxon>Eukaryota</taxon>
        <taxon>Fungi</taxon>
        <taxon>Dikarya</taxon>
        <taxon>Ascomycota</taxon>
        <taxon>Saccharomycotina</taxon>
        <taxon>Saccharomycetes</taxon>
        <taxon>Saccharomycetales</taxon>
        <taxon>Saccharomycetaceae</taxon>
        <taxon>Naumovozyma</taxon>
    </lineage>
</organism>
<feature type="region of interest" description="Disordered" evidence="1">
    <location>
        <begin position="344"/>
        <end position="369"/>
    </location>
</feature>
<feature type="region of interest" description="Disordered" evidence="1">
    <location>
        <begin position="250"/>
        <end position="318"/>
    </location>
</feature>
<dbReference type="KEGG" id="ncs:NCAS_0A02130"/>
<feature type="transmembrane region" description="Helical" evidence="2">
    <location>
        <begin position="442"/>
        <end position="461"/>
    </location>
</feature>
<dbReference type="HOGENOM" id="CLU_037885_0_0_1"/>
<feature type="compositionally biased region" description="Low complexity" evidence="1">
    <location>
        <begin position="354"/>
        <end position="369"/>
    </location>
</feature>
<feature type="compositionally biased region" description="Basic and acidic residues" evidence="1">
    <location>
        <begin position="197"/>
        <end position="207"/>
    </location>
</feature>
<accession>G0V5N3</accession>
<evidence type="ECO:0000256" key="1">
    <source>
        <dbReference type="SAM" id="MobiDB-lite"/>
    </source>
</evidence>
<feature type="compositionally biased region" description="Polar residues" evidence="1">
    <location>
        <begin position="171"/>
        <end position="189"/>
    </location>
</feature>
<evidence type="ECO:0000313" key="4">
    <source>
        <dbReference type="Proteomes" id="UP000001640"/>
    </source>
</evidence>
<keyword evidence="2" id="KW-0472">Membrane</keyword>
<reference evidence="3 4" key="1">
    <citation type="journal article" date="2011" name="Proc. Natl. Acad. Sci. U.S.A.">
        <title>Evolutionary erosion of yeast sex chromosomes by mating-type switching accidents.</title>
        <authorList>
            <person name="Gordon J.L."/>
            <person name="Armisen D."/>
            <person name="Proux-Wera E."/>
            <person name="Oheigeartaigh S.S."/>
            <person name="Byrne K.P."/>
            <person name="Wolfe K.H."/>
        </authorList>
    </citation>
    <scope>NUCLEOTIDE SEQUENCE [LARGE SCALE GENOMIC DNA]</scope>
    <source>
        <strain evidence="4">ATCC 76901 / BCRC 22586 / CBS 4309 / NBRC 1992 / NRRL Y-12630</strain>
    </source>
</reference>
<keyword evidence="2" id="KW-1133">Transmembrane helix</keyword>
<keyword evidence="2" id="KW-0812">Transmembrane</keyword>
<proteinExistence type="predicted"/>
<dbReference type="OrthoDB" id="4068624at2759"/>
<reference key="2">
    <citation type="submission" date="2011-08" db="EMBL/GenBank/DDBJ databases">
        <title>Genome sequence of Naumovozyma castellii.</title>
        <authorList>
            <person name="Gordon J.L."/>
            <person name="Armisen D."/>
            <person name="Proux-Wera E."/>
            <person name="OhEigeartaigh S.S."/>
            <person name="Byrne K.P."/>
            <person name="Wolfe K.H."/>
        </authorList>
    </citation>
    <scope>NUCLEOTIDE SEQUENCE</scope>
    <source>
        <strain>Type strain:CBS 4309</strain>
    </source>
</reference>
<evidence type="ECO:0000313" key="3">
    <source>
        <dbReference type="EMBL" id="CCC66771.1"/>
    </source>
</evidence>
<feature type="region of interest" description="Disordered" evidence="1">
    <location>
        <begin position="171"/>
        <end position="222"/>
    </location>
</feature>
<dbReference type="eggNOG" id="ENOG502S1HD">
    <property type="taxonomic scope" value="Eukaryota"/>
</dbReference>
<dbReference type="OMA" id="FEWDIDV"/>
<feature type="compositionally biased region" description="Low complexity" evidence="1">
    <location>
        <begin position="282"/>
        <end position="303"/>
    </location>
</feature>
<dbReference type="RefSeq" id="XP_003673162.1">
    <property type="nucleotide sequence ID" value="XM_003673114.1"/>
</dbReference>
<gene>
    <name evidence="3" type="primary">NCAS0A02130</name>
    <name evidence="3" type="ordered locus">NCAS_0A02130</name>
</gene>
<dbReference type="EMBL" id="HE576752">
    <property type="protein sequence ID" value="CCC66771.1"/>
    <property type="molecule type" value="Genomic_DNA"/>
</dbReference>
<dbReference type="AlphaFoldDB" id="G0V5N3"/>
<feature type="transmembrane region" description="Helical" evidence="2">
    <location>
        <begin position="497"/>
        <end position="525"/>
    </location>
</feature>
<dbReference type="FunCoup" id="G0V5N3">
    <property type="interactions" value="81"/>
</dbReference>
<feature type="compositionally biased region" description="Low complexity" evidence="1">
    <location>
        <begin position="9"/>
        <end position="25"/>
    </location>
</feature>